<keyword evidence="3" id="KW-1185">Reference proteome</keyword>
<protein>
    <submittedName>
        <fullName evidence="2">GP179 protein</fullName>
    </submittedName>
</protein>
<sequence length="123" mass="13510">CPWEVTEPQLEKGTAPGKEKSPGKEASKALDKGSRERESISAICPWESQEFKPSDKAAICPWEVTEPQLEKGTAPGKEKPPGKEASKALDKGSRERESICPWESKDMEQPTAKSQTESSEIPK</sequence>
<feature type="compositionally biased region" description="Basic and acidic residues" evidence="1">
    <location>
        <begin position="76"/>
        <end position="108"/>
    </location>
</feature>
<feature type="non-terminal residue" evidence="2">
    <location>
        <position position="1"/>
    </location>
</feature>
<dbReference type="Proteomes" id="UP000565754">
    <property type="component" value="Unassembled WGS sequence"/>
</dbReference>
<name>A0A7L1E601_OENON</name>
<dbReference type="EMBL" id="VXBF01006609">
    <property type="protein sequence ID" value="NXM84727.1"/>
    <property type="molecule type" value="Genomic_DNA"/>
</dbReference>
<organism evidence="2 3">
    <name type="scientific">Oenanthe oenanthe</name>
    <name type="common">Northern wheatear</name>
    <dbReference type="NCBI Taxonomy" id="279966"/>
    <lineage>
        <taxon>Eukaryota</taxon>
        <taxon>Metazoa</taxon>
        <taxon>Chordata</taxon>
        <taxon>Craniata</taxon>
        <taxon>Vertebrata</taxon>
        <taxon>Euteleostomi</taxon>
        <taxon>Archelosauria</taxon>
        <taxon>Archosauria</taxon>
        <taxon>Dinosauria</taxon>
        <taxon>Saurischia</taxon>
        <taxon>Theropoda</taxon>
        <taxon>Coelurosauria</taxon>
        <taxon>Aves</taxon>
        <taxon>Neognathae</taxon>
        <taxon>Neoaves</taxon>
        <taxon>Telluraves</taxon>
        <taxon>Australaves</taxon>
        <taxon>Passeriformes</taxon>
        <taxon>Muscicapidae</taxon>
        <taxon>Oenanthe</taxon>
    </lineage>
</organism>
<feature type="region of interest" description="Disordered" evidence="1">
    <location>
        <begin position="1"/>
        <end position="123"/>
    </location>
</feature>
<evidence type="ECO:0000313" key="2">
    <source>
        <dbReference type="EMBL" id="NXM84727.1"/>
    </source>
</evidence>
<accession>A0A7L1E601</accession>
<feature type="compositionally biased region" description="Basic and acidic residues" evidence="1">
    <location>
        <begin position="17"/>
        <end position="39"/>
    </location>
</feature>
<gene>
    <name evidence="2" type="primary">Gpr179_0</name>
    <name evidence="2" type="ORF">OENOEN_R15717</name>
</gene>
<proteinExistence type="predicted"/>
<evidence type="ECO:0000313" key="3">
    <source>
        <dbReference type="Proteomes" id="UP000565754"/>
    </source>
</evidence>
<dbReference type="AlphaFoldDB" id="A0A7L1E601"/>
<evidence type="ECO:0000256" key="1">
    <source>
        <dbReference type="SAM" id="MobiDB-lite"/>
    </source>
</evidence>
<comment type="caution">
    <text evidence="2">The sequence shown here is derived from an EMBL/GenBank/DDBJ whole genome shotgun (WGS) entry which is preliminary data.</text>
</comment>
<reference evidence="2 3" key="1">
    <citation type="submission" date="2019-09" db="EMBL/GenBank/DDBJ databases">
        <title>Bird 10,000 Genomes (B10K) Project - Family phase.</title>
        <authorList>
            <person name="Zhang G."/>
        </authorList>
    </citation>
    <scope>NUCLEOTIDE SEQUENCE [LARGE SCALE GENOMIC DNA]</scope>
    <source>
        <strain evidence="2">B10K-DU-001-74</strain>
        <tissue evidence="2">Muscle</tissue>
    </source>
</reference>
<feature type="compositionally biased region" description="Polar residues" evidence="1">
    <location>
        <begin position="111"/>
        <end position="123"/>
    </location>
</feature>
<feature type="non-terminal residue" evidence="2">
    <location>
        <position position="123"/>
    </location>
</feature>